<evidence type="ECO:0000256" key="1">
    <source>
        <dbReference type="SAM" id="MobiDB-lite"/>
    </source>
</evidence>
<feature type="compositionally biased region" description="Polar residues" evidence="1">
    <location>
        <begin position="46"/>
        <end position="59"/>
    </location>
</feature>
<proteinExistence type="predicted"/>
<accession>A0A9Q9EG70</accession>
<protein>
    <submittedName>
        <fullName evidence="2">Uncharacterized protein</fullName>
    </submittedName>
</protein>
<evidence type="ECO:0000313" key="2">
    <source>
        <dbReference type="EMBL" id="USW47988.1"/>
    </source>
</evidence>
<feature type="region of interest" description="Disordered" evidence="1">
    <location>
        <begin position="46"/>
        <end position="82"/>
    </location>
</feature>
<reference evidence="2" key="1">
    <citation type="submission" date="2022-06" db="EMBL/GenBank/DDBJ databases">
        <title>Complete genome sequences of two strains of the flax pathogen Septoria linicola.</title>
        <authorList>
            <person name="Lapalu N."/>
            <person name="Simon A."/>
            <person name="Demenou B."/>
            <person name="Paumier D."/>
            <person name="Guillot M.-P."/>
            <person name="Gout L."/>
            <person name="Valade R."/>
        </authorList>
    </citation>
    <scope>NUCLEOTIDE SEQUENCE</scope>
    <source>
        <strain evidence="2">SE15195</strain>
    </source>
</reference>
<organism evidence="2 3">
    <name type="scientific">Septoria linicola</name>
    <dbReference type="NCBI Taxonomy" id="215465"/>
    <lineage>
        <taxon>Eukaryota</taxon>
        <taxon>Fungi</taxon>
        <taxon>Dikarya</taxon>
        <taxon>Ascomycota</taxon>
        <taxon>Pezizomycotina</taxon>
        <taxon>Dothideomycetes</taxon>
        <taxon>Dothideomycetidae</taxon>
        <taxon>Mycosphaerellales</taxon>
        <taxon>Mycosphaerellaceae</taxon>
        <taxon>Septoria</taxon>
    </lineage>
</organism>
<dbReference type="EMBL" id="CP099418">
    <property type="protein sequence ID" value="USW47988.1"/>
    <property type="molecule type" value="Genomic_DNA"/>
</dbReference>
<gene>
    <name evidence="2" type="ORF">Slin15195_G013070</name>
</gene>
<dbReference type="Proteomes" id="UP001056384">
    <property type="component" value="Chromosome 1"/>
</dbReference>
<keyword evidence="3" id="KW-1185">Reference proteome</keyword>
<evidence type="ECO:0000313" key="3">
    <source>
        <dbReference type="Proteomes" id="UP001056384"/>
    </source>
</evidence>
<dbReference type="AlphaFoldDB" id="A0A9Q9EG70"/>
<name>A0A9Q9EG70_9PEZI</name>
<sequence length="302" mass="33234">MAQYNRPPLAPRYGESAIDSWTYQSQDLHTPQLPTYSAAQIYEPQSQPYSQHWQPSTYEGAQHQHPQIPHVPPPTDATHSTSYSASGGNFAYPPIPNTSHCPVSAPPDYSQVVLQDHLSALSLNKSGAKIVYEARLVREPKRSNDRSAAKASLMFGTCLFLDAAKGGVQGEVAITHPWAPQPLNWDPEQQNWASDIGILGGDWMQWHYGDVPAIGNAARPPPGMGSMWKNWSFLRCLTTGENEAGQRGIHGENVEMCRVVLNDYENESLPVRALVELPARYFGPGSGSSQEQTDEMVVNALV</sequence>